<dbReference type="PROSITE" id="PS50949">
    <property type="entry name" value="HTH_GNTR"/>
    <property type="match status" value="1"/>
</dbReference>
<dbReference type="GO" id="GO:0008483">
    <property type="term" value="F:transaminase activity"/>
    <property type="evidence" value="ECO:0007669"/>
    <property type="project" value="UniProtKB-KW"/>
</dbReference>
<keyword evidence="2" id="KW-0663">Pyridoxal phosphate</keyword>
<dbReference type="InterPro" id="IPR015424">
    <property type="entry name" value="PyrdxlP-dep_Trfase"/>
</dbReference>
<dbReference type="Gene3D" id="3.40.640.10">
    <property type="entry name" value="Type I PLP-dependent aspartate aminotransferase-like (Major domain)"/>
    <property type="match status" value="1"/>
</dbReference>
<gene>
    <name evidence="7" type="ORF">AAG747_04205</name>
</gene>
<dbReference type="AlphaFoldDB" id="A0AAW9S3U8"/>
<dbReference type="PANTHER" id="PTHR46577">
    <property type="entry name" value="HTH-TYPE TRANSCRIPTIONAL REGULATORY PROTEIN GABR"/>
    <property type="match status" value="1"/>
</dbReference>
<dbReference type="Pfam" id="PF00392">
    <property type="entry name" value="GntR"/>
    <property type="match status" value="1"/>
</dbReference>
<reference evidence="7 8" key="1">
    <citation type="submission" date="2024-04" db="EMBL/GenBank/DDBJ databases">
        <title>Novel genus in family Flammeovirgaceae.</title>
        <authorList>
            <person name="Nguyen T.H."/>
            <person name="Vuong T.Q."/>
            <person name="Le H."/>
            <person name="Kim S.-G."/>
        </authorList>
    </citation>
    <scope>NUCLEOTIDE SEQUENCE [LARGE SCALE GENOMIC DNA]</scope>
    <source>
        <strain evidence="7 8">JCM 23209</strain>
    </source>
</reference>
<dbReference type="CDD" id="cd00609">
    <property type="entry name" value="AAT_like"/>
    <property type="match status" value="1"/>
</dbReference>
<dbReference type="InterPro" id="IPR036390">
    <property type="entry name" value="WH_DNA-bd_sf"/>
</dbReference>
<dbReference type="SUPFAM" id="SSF53383">
    <property type="entry name" value="PLP-dependent transferases"/>
    <property type="match status" value="1"/>
</dbReference>
<dbReference type="EMBL" id="JBDKWZ010000002">
    <property type="protein sequence ID" value="MEN7547095.1"/>
    <property type="molecule type" value="Genomic_DNA"/>
</dbReference>
<comment type="similarity">
    <text evidence="1">In the C-terminal section; belongs to the class-I pyridoxal-phosphate-dependent aminotransferase family.</text>
</comment>
<evidence type="ECO:0000256" key="2">
    <source>
        <dbReference type="ARBA" id="ARBA00022898"/>
    </source>
</evidence>
<dbReference type="Proteomes" id="UP001403385">
    <property type="component" value="Unassembled WGS sequence"/>
</dbReference>
<evidence type="ECO:0000313" key="8">
    <source>
        <dbReference type="Proteomes" id="UP001403385"/>
    </source>
</evidence>
<evidence type="ECO:0000256" key="1">
    <source>
        <dbReference type="ARBA" id="ARBA00005384"/>
    </source>
</evidence>
<dbReference type="InterPro" id="IPR036388">
    <property type="entry name" value="WH-like_DNA-bd_sf"/>
</dbReference>
<keyword evidence="3" id="KW-0805">Transcription regulation</keyword>
<name>A0AAW9S3U8_9BACT</name>
<evidence type="ECO:0000259" key="6">
    <source>
        <dbReference type="PROSITE" id="PS50949"/>
    </source>
</evidence>
<dbReference type="SMART" id="SM00345">
    <property type="entry name" value="HTH_GNTR"/>
    <property type="match status" value="1"/>
</dbReference>
<accession>A0AAW9S3U8</accession>
<sequence>MLRPWDLQIELTYHSEKAVYLQIADAIIDAIQEGKLKSGDALPGSRRLAGLLTVNRNTVVEALDVLLTEGWLISKERKGTFVAKNLPKVEKHTAQHFKQQVTEKVNTTPRIVFDDGVPDSKLAPMNELARAYRQLFNQKARWRLMGYSDPLGDIGFREAIAKMLNFKRGMHVSTGQICITRGSQMAMYLAAQNLLAKGDKVIIENPGYKPAWQTLEKAGAQLLPVNVDAEGICLEEVETLIKTQGPVKAVFLTPHHQFPTTVSLSLSRRLHLIDLSNKHGFTLIEDDYDHEFHFGQRPLLPLSSYKETGNYIYIGSMSKVVAPALRIGYLVSNEAFIKSAGSLRKLIDVQGDNIMEQAVLQLIQDGEIRRHLKRASGIYKDKKDFFETLLKHYLGEKVRFTPPEGGLAYWLEPLHPESLKSIHEKLLEKNIKIMSPEHFSFAQPVNGLRLGYASPTKEELECGVQALAKLL</sequence>
<protein>
    <submittedName>
        <fullName evidence="7">PLP-dependent aminotransferase family protein</fullName>
    </submittedName>
</protein>
<dbReference type="RefSeq" id="WP_346819882.1">
    <property type="nucleotide sequence ID" value="NZ_JBDKWZ010000002.1"/>
</dbReference>
<dbReference type="InterPro" id="IPR004839">
    <property type="entry name" value="Aminotransferase_I/II_large"/>
</dbReference>
<keyword evidence="7" id="KW-0808">Transferase</keyword>
<dbReference type="GO" id="GO:0003700">
    <property type="term" value="F:DNA-binding transcription factor activity"/>
    <property type="evidence" value="ECO:0007669"/>
    <property type="project" value="InterPro"/>
</dbReference>
<dbReference type="InterPro" id="IPR051446">
    <property type="entry name" value="HTH_trans_reg/aminotransferase"/>
</dbReference>
<dbReference type="Gene3D" id="1.10.10.10">
    <property type="entry name" value="Winged helix-like DNA-binding domain superfamily/Winged helix DNA-binding domain"/>
    <property type="match status" value="1"/>
</dbReference>
<dbReference type="GO" id="GO:0030170">
    <property type="term" value="F:pyridoxal phosphate binding"/>
    <property type="evidence" value="ECO:0007669"/>
    <property type="project" value="InterPro"/>
</dbReference>
<feature type="domain" description="HTH gntR-type" evidence="6">
    <location>
        <begin position="17"/>
        <end position="85"/>
    </location>
</feature>
<keyword evidence="5" id="KW-0804">Transcription</keyword>
<organism evidence="7 8">
    <name type="scientific">Rapidithrix thailandica</name>
    <dbReference type="NCBI Taxonomy" id="413964"/>
    <lineage>
        <taxon>Bacteria</taxon>
        <taxon>Pseudomonadati</taxon>
        <taxon>Bacteroidota</taxon>
        <taxon>Cytophagia</taxon>
        <taxon>Cytophagales</taxon>
        <taxon>Flammeovirgaceae</taxon>
        <taxon>Rapidithrix</taxon>
    </lineage>
</organism>
<keyword evidence="4" id="KW-0238">DNA-binding</keyword>
<comment type="caution">
    <text evidence="7">The sequence shown here is derived from an EMBL/GenBank/DDBJ whole genome shotgun (WGS) entry which is preliminary data.</text>
</comment>
<dbReference type="CDD" id="cd07377">
    <property type="entry name" value="WHTH_GntR"/>
    <property type="match status" value="1"/>
</dbReference>
<dbReference type="InterPro" id="IPR000524">
    <property type="entry name" value="Tscrpt_reg_HTH_GntR"/>
</dbReference>
<proteinExistence type="inferred from homology"/>
<dbReference type="GO" id="GO:0003677">
    <property type="term" value="F:DNA binding"/>
    <property type="evidence" value="ECO:0007669"/>
    <property type="project" value="UniProtKB-KW"/>
</dbReference>
<evidence type="ECO:0000313" key="7">
    <source>
        <dbReference type="EMBL" id="MEN7547095.1"/>
    </source>
</evidence>
<keyword evidence="7" id="KW-0032">Aminotransferase</keyword>
<dbReference type="Pfam" id="PF00155">
    <property type="entry name" value="Aminotran_1_2"/>
    <property type="match status" value="1"/>
</dbReference>
<dbReference type="PANTHER" id="PTHR46577:SF1">
    <property type="entry name" value="HTH-TYPE TRANSCRIPTIONAL REGULATORY PROTEIN GABR"/>
    <property type="match status" value="1"/>
</dbReference>
<dbReference type="InterPro" id="IPR015421">
    <property type="entry name" value="PyrdxlP-dep_Trfase_major"/>
</dbReference>
<dbReference type="SUPFAM" id="SSF46785">
    <property type="entry name" value="Winged helix' DNA-binding domain"/>
    <property type="match status" value="1"/>
</dbReference>
<evidence type="ECO:0000256" key="5">
    <source>
        <dbReference type="ARBA" id="ARBA00023163"/>
    </source>
</evidence>
<evidence type="ECO:0000256" key="3">
    <source>
        <dbReference type="ARBA" id="ARBA00023015"/>
    </source>
</evidence>
<evidence type="ECO:0000256" key="4">
    <source>
        <dbReference type="ARBA" id="ARBA00023125"/>
    </source>
</evidence>
<keyword evidence="8" id="KW-1185">Reference proteome</keyword>